<dbReference type="GeneID" id="24440904"/>
<name>W7XLC7_TETTS</name>
<reference evidence="2" key="1">
    <citation type="journal article" date="2006" name="PLoS Biol.">
        <title>Macronuclear genome sequence of the ciliate Tetrahymena thermophila, a model eukaryote.</title>
        <authorList>
            <person name="Eisen J.A."/>
            <person name="Coyne R.S."/>
            <person name="Wu M."/>
            <person name="Wu D."/>
            <person name="Thiagarajan M."/>
            <person name="Wortman J.R."/>
            <person name="Badger J.H."/>
            <person name="Ren Q."/>
            <person name="Amedeo P."/>
            <person name="Jones K.M."/>
            <person name="Tallon L.J."/>
            <person name="Delcher A.L."/>
            <person name="Salzberg S.L."/>
            <person name="Silva J.C."/>
            <person name="Haas B.J."/>
            <person name="Majoros W.H."/>
            <person name="Farzad M."/>
            <person name="Carlton J.M."/>
            <person name="Smith R.K. Jr."/>
            <person name="Garg J."/>
            <person name="Pearlman R.E."/>
            <person name="Karrer K.M."/>
            <person name="Sun L."/>
            <person name="Manning G."/>
            <person name="Elde N.C."/>
            <person name="Turkewitz A.P."/>
            <person name="Asai D.J."/>
            <person name="Wilkes D.E."/>
            <person name="Wang Y."/>
            <person name="Cai H."/>
            <person name="Collins K."/>
            <person name="Stewart B.A."/>
            <person name="Lee S.R."/>
            <person name="Wilamowska K."/>
            <person name="Weinberg Z."/>
            <person name="Ruzzo W.L."/>
            <person name="Wloga D."/>
            <person name="Gaertig J."/>
            <person name="Frankel J."/>
            <person name="Tsao C.-C."/>
            <person name="Gorovsky M.A."/>
            <person name="Keeling P.J."/>
            <person name="Waller R.F."/>
            <person name="Patron N.J."/>
            <person name="Cherry J.M."/>
            <person name="Stover N.A."/>
            <person name="Krieger C.J."/>
            <person name="del Toro C."/>
            <person name="Ryder H.F."/>
            <person name="Williamson S.C."/>
            <person name="Barbeau R.A."/>
            <person name="Hamilton E.P."/>
            <person name="Orias E."/>
        </authorList>
    </citation>
    <scope>NUCLEOTIDE SEQUENCE [LARGE SCALE GENOMIC DNA]</scope>
    <source>
        <strain evidence="2">SB210</strain>
    </source>
</reference>
<sequence>MDTKKETNVPTQVDTELADYLIQGSGDNGVKFRTLYEAQRSIVVFIRHFN</sequence>
<dbReference type="EMBL" id="GG662825">
    <property type="protein sequence ID" value="EWS76059.1"/>
    <property type="molecule type" value="Genomic_DNA"/>
</dbReference>
<protein>
    <submittedName>
        <fullName evidence="1">Uncharacterized protein</fullName>
    </submittedName>
</protein>
<evidence type="ECO:0000313" key="1">
    <source>
        <dbReference type="EMBL" id="EWS76059.1"/>
    </source>
</evidence>
<dbReference type="AlphaFoldDB" id="W7XLC7"/>
<accession>W7XLC7</accession>
<dbReference type="RefSeq" id="XP_012651410.1">
    <property type="nucleotide sequence ID" value="XM_012795956.1"/>
</dbReference>
<dbReference type="OrthoDB" id="40334at2759"/>
<proteinExistence type="predicted"/>
<gene>
    <name evidence="1" type="ORF">TTHERM_000846929</name>
</gene>
<dbReference type="InParanoid" id="W7XLC7"/>
<evidence type="ECO:0000313" key="2">
    <source>
        <dbReference type="Proteomes" id="UP000009168"/>
    </source>
</evidence>
<dbReference type="Proteomes" id="UP000009168">
    <property type="component" value="Unassembled WGS sequence"/>
</dbReference>
<dbReference type="KEGG" id="tet:TTHERM_000846929"/>
<organism evidence="1 2">
    <name type="scientific">Tetrahymena thermophila (strain SB210)</name>
    <dbReference type="NCBI Taxonomy" id="312017"/>
    <lineage>
        <taxon>Eukaryota</taxon>
        <taxon>Sar</taxon>
        <taxon>Alveolata</taxon>
        <taxon>Ciliophora</taxon>
        <taxon>Intramacronucleata</taxon>
        <taxon>Oligohymenophorea</taxon>
        <taxon>Hymenostomatida</taxon>
        <taxon>Tetrahymenina</taxon>
        <taxon>Tetrahymenidae</taxon>
        <taxon>Tetrahymena</taxon>
    </lineage>
</organism>
<keyword evidence="2" id="KW-1185">Reference proteome</keyword>